<name>A0A1B6KP90_9HEMI</name>
<dbReference type="EMBL" id="GEBQ01026953">
    <property type="protein sequence ID" value="JAT13024.1"/>
    <property type="molecule type" value="Transcribed_RNA"/>
</dbReference>
<gene>
    <name evidence="2" type="ORF">g.31401</name>
</gene>
<organism evidence="2">
    <name type="scientific">Graphocephala atropunctata</name>
    <dbReference type="NCBI Taxonomy" id="36148"/>
    <lineage>
        <taxon>Eukaryota</taxon>
        <taxon>Metazoa</taxon>
        <taxon>Ecdysozoa</taxon>
        <taxon>Arthropoda</taxon>
        <taxon>Hexapoda</taxon>
        <taxon>Insecta</taxon>
        <taxon>Pterygota</taxon>
        <taxon>Neoptera</taxon>
        <taxon>Paraneoptera</taxon>
        <taxon>Hemiptera</taxon>
        <taxon>Auchenorrhyncha</taxon>
        <taxon>Membracoidea</taxon>
        <taxon>Cicadellidae</taxon>
        <taxon>Cicadellinae</taxon>
        <taxon>Cicadellini</taxon>
        <taxon>Graphocephala</taxon>
    </lineage>
</organism>
<evidence type="ECO:0000313" key="2">
    <source>
        <dbReference type="EMBL" id="JAT13024.1"/>
    </source>
</evidence>
<reference evidence="2" key="1">
    <citation type="submission" date="2015-11" db="EMBL/GenBank/DDBJ databases">
        <title>De novo transcriptome assembly of four potential Pierce s Disease insect vectors from Arizona vineyards.</title>
        <authorList>
            <person name="Tassone E.E."/>
        </authorList>
    </citation>
    <scope>NUCLEOTIDE SEQUENCE</scope>
</reference>
<feature type="compositionally biased region" description="Basic and acidic residues" evidence="1">
    <location>
        <begin position="291"/>
        <end position="315"/>
    </location>
</feature>
<feature type="region of interest" description="Disordered" evidence="1">
    <location>
        <begin position="87"/>
        <end position="144"/>
    </location>
</feature>
<feature type="region of interest" description="Disordered" evidence="1">
    <location>
        <begin position="20"/>
        <end position="69"/>
    </location>
</feature>
<dbReference type="AlphaFoldDB" id="A0A1B6KP90"/>
<feature type="compositionally biased region" description="Basic residues" evidence="1">
    <location>
        <begin position="43"/>
        <end position="52"/>
    </location>
</feature>
<feature type="compositionally biased region" description="Polar residues" evidence="1">
    <location>
        <begin position="202"/>
        <end position="216"/>
    </location>
</feature>
<protein>
    <submittedName>
        <fullName evidence="2">Uncharacterized protein</fullName>
    </submittedName>
</protein>
<feature type="region of interest" description="Disordered" evidence="1">
    <location>
        <begin position="281"/>
        <end position="315"/>
    </location>
</feature>
<feature type="compositionally biased region" description="Polar residues" evidence="1">
    <location>
        <begin position="130"/>
        <end position="140"/>
    </location>
</feature>
<feature type="compositionally biased region" description="Polar residues" evidence="1">
    <location>
        <begin position="98"/>
        <end position="121"/>
    </location>
</feature>
<sequence length="315" mass="34809">MIKKKVVFCVTFDQSYEEKFGDDKTSTCSPSDTVSHIADSKSKVKKNRRRNKSNPVQVDDGTSKQSCSEVEIDSGVLGTKEKFGFTLNKSGAKDDSQKNLMKTSNNGEQNVPSSKDNSCNKVNKVELPGSVNSEITNGSKTLKDSPVLKKGVKRNFSTVSELSGVSSDVIENSEVEPKATVTSSKYSIVTRQRSQSCSVGLSNLNETSLSPAQDNVSFKKARRQDVKVIPETEISESNLNTNKKRKINAKKNETTSSFNVKNRDSCEEKIYLKGSEFTICDSSSPQYQDSFEVRDESPKSEGFPKRKLKSSRESL</sequence>
<evidence type="ECO:0000256" key="1">
    <source>
        <dbReference type="SAM" id="MobiDB-lite"/>
    </source>
</evidence>
<accession>A0A1B6KP90</accession>
<proteinExistence type="predicted"/>
<feature type="region of interest" description="Disordered" evidence="1">
    <location>
        <begin position="202"/>
        <end position="260"/>
    </location>
</feature>